<accession>A0ACA9NE16</accession>
<dbReference type="EMBL" id="CAJVPM010021834">
    <property type="protein sequence ID" value="CAG8642225.1"/>
    <property type="molecule type" value="Genomic_DNA"/>
</dbReference>
<keyword evidence="2" id="KW-1185">Reference proteome</keyword>
<evidence type="ECO:0000313" key="1">
    <source>
        <dbReference type="EMBL" id="CAG8642225.1"/>
    </source>
</evidence>
<gene>
    <name evidence="1" type="ORF">SCALOS_LOCUS8366</name>
</gene>
<feature type="non-terminal residue" evidence="1">
    <location>
        <position position="1"/>
    </location>
</feature>
<proteinExistence type="predicted"/>
<reference evidence="1" key="1">
    <citation type="submission" date="2021-06" db="EMBL/GenBank/DDBJ databases">
        <authorList>
            <person name="Kallberg Y."/>
            <person name="Tangrot J."/>
            <person name="Rosling A."/>
        </authorList>
    </citation>
    <scope>NUCLEOTIDE SEQUENCE</scope>
    <source>
        <strain evidence="1">AU212A</strain>
    </source>
</reference>
<feature type="non-terminal residue" evidence="1">
    <location>
        <position position="150"/>
    </location>
</feature>
<name>A0ACA9NE16_9GLOM</name>
<organism evidence="1 2">
    <name type="scientific">Scutellospora calospora</name>
    <dbReference type="NCBI Taxonomy" id="85575"/>
    <lineage>
        <taxon>Eukaryota</taxon>
        <taxon>Fungi</taxon>
        <taxon>Fungi incertae sedis</taxon>
        <taxon>Mucoromycota</taxon>
        <taxon>Glomeromycotina</taxon>
        <taxon>Glomeromycetes</taxon>
        <taxon>Diversisporales</taxon>
        <taxon>Gigasporaceae</taxon>
        <taxon>Scutellospora</taxon>
    </lineage>
</organism>
<comment type="caution">
    <text evidence="1">The sequence shown here is derived from an EMBL/GenBank/DDBJ whole genome shotgun (WGS) entry which is preliminary data.</text>
</comment>
<protein>
    <submittedName>
        <fullName evidence="1">8802_t:CDS:1</fullName>
    </submittedName>
</protein>
<evidence type="ECO:0000313" key="2">
    <source>
        <dbReference type="Proteomes" id="UP000789860"/>
    </source>
</evidence>
<sequence>LLSDVLALLAPFYKVTKMLLSIMYATLNIVCYTMHYFKKTIALSKDEDNKYYTNLLNNELDEVASQDEDTNNKVITTIDKLNELYRIEQATIIEESNDNLYISSSELLVINEPSNTSTNQVNYFLLRIYEDSDNKSSIFNKVVQYLALLK</sequence>
<dbReference type="Proteomes" id="UP000789860">
    <property type="component" value="Unassembled WGS sequence"/>
</dbReference>